<proteinExistence type="inferred from homology"/>
<reference evidence="9 10" key="1">
    <citation type="submission" date="2024-09" db="EMBL/GenBank/DDBJ databases">
        <title>A chromosome-level genome assembly of Gray's grenadier anchovy, Coilia grayii.</title>
        <authorList>
            <person name="Fu Z."/>
        </authorList>
    </citation>
    <scope>NUCLEOTIDE SEQUENCE [LARGE SCALE GENOMIC DNA]</scope>
    <source>
        <strain evidence="9">G4</strain>
        <tissue evidence="9">Muscle</tissue>
    </source>
</reference>
<dbReference type="CDD" id="cd03587">
    <property type="entry name" value="SOCS"/>
    <property type="match status" value="1"/>
</dbReference>
<dbReference type="PANTHER" id="PTHR20966">
    <property type="entry name" value="ANKYRIN REPEAT AND SOCS BOX PROTEIN 17"/>
    <property type="match status" value="1"/>
</dbReference>
<sequence length="291" mass="33692">MSDGEEGEEGSNAERNVFMSLVSRVIRHPPYRFPGQWGHETYEARIYKTLGSILRNATSEEFEAFISDFITFAQTAHARLEIQFYVEFTNMCTNVILHWVFARRGSVEIVRTLMARTCYFLQDQSNSLAIAWRSFTPIYSPSGETPLMFVAQNRQYDVLKVLLQYGMLEREQRPTYIVISILFNPPRLEELDEQNQGELGRGIRECVELCCRVLTSICISDIEMQIIYGRIPLIGEWRECIPATRYQEPCELAHLCRAAVRGCLLKKNWLPDGIKDLPLPSRLQSFLNLEF</sequence>
<evidence type="ECO:0000256" key="3">
    <source>
        <dbReference type="ARBA" id="ARBA00005949"/>
    </source>
</evidence>
<dbReference type="SUPFAM" id="SSF48403">
    <property type="entry name" value="Ankyrin repeat"/>
    <property type="match status" value="1"/>
</dbReference>
<feature type="repeat" description="ANK" evidence="7">
    <location>
        <begin position="142"/>
        <end position="166"/>
    </location>
</feature>
<accession>A0ABD1KEK0</accession>
<dbReference type="SUPFAM" id="SSF158235">
    <property type="entry name" value="SOCS box-like"/>
    <property type="match status" value="1"/>
</dbReference>
<comment type="pathway">
    <text evidence="2">Protein modification; protein ubiquitination.</text>
</comment>
<evidence type="ECO:0000256" key="6">
    <source>
        <dbReference type="ARBA" id="ARBA00023043"/>
    </source>
</evidence>
<evidence type="ECO:0000256" key="7">
    <source>
        <dbReference type="PROSITE-ProRule" id="PRU00023"/>
    </source>
</evidence>
<dbReference type="Proteomes" id="UP001591681">
    <property type="component" value="Unassembled WGS sequence"/>
</dbReference>
<gene>
    <name evidence="9" type="ORF">ACEWY4_006726</name>
</gene>
<dbReference type="PROSITE" id="PS50225">
    <property type="entry name" value="SOCS"/>
    <property type="match status" value="1"/>
</dbReference>
<evidence type="ECO:0000313" key="9">
    <source>
        <dbReference type="EMBL" id="KAL2097519.1"/>
    </source>
</evidence>
<evidence type="ECO:0000256" key="5">
    <source>
        <dbReference type="ARBA" id="ARBA00022786"/>
    </source>
</evidence>
<comment type="function">
    <text evidence="1">May be a substrate-recognition component of a SCF-like ECS (Elongin-Cullin-SOCS-box protein) E3 ubiquitin-protein ligase complex which mediates the ubiquitination and subsequent proteasomal degradation of target proteins.</text>
</comment>
<dbReference type="InterPro" id="IPR039147">
    <property type="entry name" value="ASB17"/>
</dbReference>
<keyword evidence="5" id="KW-0833">Ubl conjugation pathway</keyword>
<dbReference type="PROSITE" id="PS50088">
    <property type="entry name" value="ANK_REPEAT"/>
    <property type="match status" value="1"/>
</dbReference>
<comment type="similarity">
    <text evidence="3">Belongs to the ankyrin SOCS box (ASB) family.</text>
</comment>
<evidence type="ECO:0000259" key="8">
    <source>
        <dbReference type="PROSITE" id="PS50225"/>
    </source>
</evidence>
<dbReference type="InterPro" id="IPR036036">
    <property type="entry name" value="SOCS_box-like_dom_sf"/>
</dbReference>
<keyword evidence="6 7" id="KW-0040">ANK repeat</keyword>
<evidence type="ECO:0000256" key="4">
    <source>
        <dbReference type="ARBA" id="ARBA00014074"/>
    </source>
</evidence>
<dbReference type="EMBL" id="JBHFQA010000006">
    <property type="protein sequence ID" value="KAL2097519.1"/>
    <property type="molecule type" value="Genomic_DNA"/>
</dbReference>
<comment type="caution">
    <text evidence="9">The sequence shown here is derived from an EMBL/GenBank/DDBJ whole genome shotgun (WGS) entry which is preliminary data.</text>
</comment>
<dbReference type="Gene3D" id="1.10.750.20">
    <property type="entry name" value="SOCS box"/>
    <property type="match status" value="1"/>
</dbReference>
<evidence type="ECO:0000256" key="2">
    <source>
        <dbReference type="ARBA" id="ARBA00004906"/>
    </source>
</evidence>
<dbReference type="SMART" id="SM00969">
    <property type="entry name" value="SOCS_box"/>
    <property type="match status" value="1"/>
</dbReference>
<organism evidence="9 10">
    <name type="scientific">Coilia grayii</name>
    <name type="common">Gray's grenadier anchovy</name>
    <dbReference type="NCBI Taxonomy" id="363190"/>
    <lineage>
        <taxon>Eukaryota</taxon>
        <taxon>Metazoa</taxon>
        <taxon>Chordata</taxon>
        <taxon>Craniata</taxon>
        <taxon>Vertebrata</taxon>
        <taxon>Euteleostomi</taxon>
        <taxon>Actinopterygii</taxon>
        <taxon>Neopterygii</taxon>
        <taxon>Teleostei</taxon>
        <taxon>Clupei</taxon>
        <taxon>Clupeiformes</taxon>
        <taxon>Clupeoidei</taxon>
        <taxon>Engraulidae</taxon>
        <taxon>Coilinae</taxon>
        <taxon>Coilia</taxon>
    </lineage>
</organism>
<name>A0ABD1KEK0_9TELE</name>
<dbReference type="AlphaFoldDB" id="A0ABD1KEK0"/>
<dbReference type="InterPro" id="IPR036770">
    <property type="entry name" value="Ankyrin_rpt-contain_sf"/>
</dbReference>
<dbReference type="Pfam" id="PF07525">
    <property type="entry name" value="SOCS_box"/>
    <property type="match status" value="1"/>
</dbReference>
<evidence type="ECO:0000256" key="1">
    <source>
        <dbReference type="ARBA" id="ARBA00003062"/>
    </source>
</evidence>
<dbReference type="Gene3D" id="1.25.40.20">
    <property type="entry name" value="Ankyrin repeat-containing domain"/>
    <property type="match status" value="1"/>
</dbReference>
<keyword evidence="10" id="KW-1185">Reference proteome</keyword>
<feature type="domain" description="SOCS box" evidence="8">
    <location>
        <begin position="242"/>
        <end position="291"/>
    </location>
</feature>
<dbReference type="InterPro" id="IPR002110">
    <property type="entry name" value="Ankyrin_rpt"/>
</dbReference>
<dbReference type="InterPro" id="IPR001496">
    <property type="entry name" value="SOCS_box"/>
</dbReference>
<dbReference type="PROSITE" id="PS50297">
    <property type="entry name" value="ANK_REP_REGION"/>
    <property type="match status" value="1"/>
</dbReference>
<dbReference type="Pfam" id="PF00023">
    <property type="entry name" value="Ank"/>
    <property type="match status" value="1"/>
</dbReference>
<evidence type="ECO:0000313" key="10">
    <source>
        <dbReference type="Proteomes" id="UP001591681"/>
    </source>
</evidence>
<protein>
    <recommendedName>
        <fullName evidence="4">Ankyrin repeat and SOCS box protein 17</fullName>
    </recommendedName>
</protein>
<dbReference type="PANTHER" id="PTHR20966:SF2">
    <property type="entry name" value="ANKYRIN REPEAT AND SOCS BOX PROTEIN 17"/>
    <property type="match status" value="1"/>
</dbReference>